<keyword evidence="13" id="KW-1185">Reference proteome</keyword>
<keyword evidence="2" id="KW-0964">Secreted</keyword>
<dbReference type="CDD" id="cd00190">
    <property type="entry name" value="Tryp_SPc"/>
    <property type="match status" value="1"/>
</dbReference>
<dbReference type="SMART" id="SM00020">
    <property type="entry name" value="Tryp_SPc"/>
    <property type="match status" value="1"/>
</dbReference>
<dbReference type="InterPro" id="IPR001254">
    <property type="entry name" value="Trypsin_dom"/>
</dbReference>
<dbReference type="SMR" id="B4QIN3"/>
<reference evidence="12 13" key="1">
    <citation type="journal article" date="2007" name="Nature">
        <title>Evolution of genes and genomes on the Drosophila phylogeny.</title>
        <authorList>
            <consortium name="Drosophila 12 Genomes Consortium"/>
            <person name="Clark A.G."/>
            <person name="Eisen M.B."/>
            <person name="Smith D.R."/>
            <person name="Bergman C.M."/>
            <person name="Oliver B."/>
            <person name="Markow T.A."/>
            <person name="Kaufman T.C."/>
            <person name="Kellis M."/>
            <person name="Gelbart W."/>
            <person name="Iyer V.N."/>
            <person name="Pollard D.A."/>
            <person name="Sackton T.B."/>
            <person name="Larracuente A.M."/>
            <person name="Singh N.D."/>
            <person name="Abad J.P."/>
            <person name="Abt D.N."/>
            <person name="Adryan B."/>
            <person name="Aguade M."/>
            <person name="Akashi H."/>
            <person name="Anderson W.W."/>
            <person name="Aquadro C.F."/>
            <person name="Ardell D.H."/>
            <person name="Arguello R."/>
            <person name="Artieri C.G."/>
            <person name="Barbash D.A."/>
            <person name="Barker D."/>
            <person name="Barsanti P."/>
            <person name="Batterham P."/>
            <person name="Batzoglou S."/>
            <person name="Begun D."/>
            <person name="Bhutkar A."/>
            <person name="Blanco E."/>
            <person name="Bosak S.A."/>
            <person name="Bradley R.K."/>
            <person name="Brand A.D."/>
            <person name="Brent M.R."/>
            <person name="Brooks A.N."/>
            <person name="Brown R.H."/>
            <person name="Butlin R.K."/>
            <person name="Caggese C."/>
            <person name="Calvi B.R."/>
            <person name="Bernardo de Carvalho A."/>
            <person name="Caspi A."/>
            <person name="Castrezana S."/>
            <person name="Celniker S.E."/>
            <person name="Chang J.L."/>
            <person name="Chapple C."/>
            <person name="Chatterji S."/>
            <person name="Chinwalla A."/>
            <person name="Civetta A."/>
            <person name="Clifton S.W."/>
            <person name="Comeron J.M."/>
            <person name="Costello J.C."/>
            <person name="Coyne J.A."/>
            <person name="Daub J."/>
            <person name="David R.G."/>
            <person name="Delcher A.L."/>
            <person name="Delehaunty K."/>
            <person name="Do C.B."/>
            <person name="Ebling H."/>
            <person name="Edwards K."/>
            <person name="Eickbush T."/>
            <person name="Evans J.D."/>
            <person name="Filipski A."/>
            <person name="Findeiss S."/>
            <person name="Freyhult E."/>
            <person name="Fulton L."/>
            <person name="Fulton R."/>
            <person name="Garcia A.C."/>
            <person name="Gardiner A."/>
            <person name="Garfield D.A."/>
            <person name="Garvin B.E."/>
            <person name="Gibson G."/>
            <person name="Gilbert D."/>
            <person name="Gnerre S."/>
            <person name="Godfrey J."/>
            <person name="Good R."/>
            <person name="Gotea V."/>
            <person name="Gravely B."/>
            <person name="Greenberg A.J."/>
            <person name="Griffiths-Jones S."/>
            <person name="Gross S."/>
            <person name="Guigo R."/>
            <person name="Gustafson E.A."/>
            <person name="Haerty W."/>
            <person name="Hahn M.W."/>
            <person name="Halligan D.L."/>
            <person name="Halpern A.L."/>
            <person name="Halter G.M."/>
            <person name="Han M.V."/>
            <person name="Heger A."/>
            <person name="Hillier L."/>
            <person name="Hinrichs A.S."/>
            <person name="Holmes I."/>
            <person name="Hoskins R.A."/>
            <person name="Hubisz M.J."/>
            <person name="Hultmark D."/>
            <person name="Huntley M.A."/>
            <person name="Jaffe D.B."/>
            <person name="Jagadeeshan S."/>
            <person name="Jeck W.R."/>
            <person name="Johnson J."/>
            <person name="Jones C.D."/>
            <person name="Jordan W.C."/>
            <person name="Karpen G.H."/>
            <person name="Kataoka E."/>
            <person name="Keightley P.D."/>
            <person name="Kheradpour P."/>
            <person name="Kirkness E.F."/>
            <person name="Koerich L.B."/>
            <person name="Kristiansen K."/>
            <person name="Kudrna D."/>
            <person name="Kulathinal R.J."/>
            <person name="Kumar S."/>
            <person name="Kwok R."/>
            <person name="Lander E."/>
            <person name="Langley C.H."/>
            <person name="Lapoint R."/>
            <person name="Lazzaro B.P."/>
            <person name="Lee S.J."/>
            <person name="Levesque L."/>
            <person name="Li R."/>
            <person name="Lin C.F."/>
            <person name="Lin M.F."/>
            <person name="Lindblad-Toh K."/>
            <person name="Llopart A."/>
            <person name="Long M."/>
            <person name="Low L."/>
            <person name="Lozovsky E."/>
            <person name="Lu J."/>
            <person name="Luo M."/>
            <person name="Machado C.A."/>
            <person name="Makalowski W."/>
            <person name="Marzo M."/>
            <person name="Matsuda M."/>
            <person name="Matzkin L."/>
            <person name="McAllister B."/>
            <person name="McBride C.S."/>
            <person name="McKernan B."/>
            <person name="McKernan K."/>
            <person name="Mendez-Lago M."/>
            <person name="Minx P."/>
            <person name="Mollenhauer M.U."/>
            <person name="Montooth K."/>
            <person name="Mount S.M."/>
            <person name="Mu X."/>
            <person name="Myers E."/>
            <person name="Negre B."/>
            <person name="Newfeld S."/>
            <person name="Nielsen R."/>
            <person name="Noor M.A."/>
            <person name="O'Grady P."/>
            <person name="Pachter L."/>
            <person name="Papaceit M."/>
            <person name="Parisi M.J."/>
            <person name="Parisi M."/>
            <person name="Parts L."/>
            <person name="Pedersen J.S."/>
            <person name="Pesole G."/>
            <person name="Phillippy A.M."/>
            <person name="Ponting C.P."/>
            <person name="Pop M."/>
            <person name="Porcelli D."/>
            <person name="Powell J.R."/>
            <person name="Prohaska S."/>
            <person name="Pruitt K."/>
            <person name="Puig M."/>
            <person name="Quesneville H."/>
            <person name="Ram K.R."/>
            <person name="Rand D."/>
            <person name="Rasmussen M.D."/>
            <person name="Reed L.K."/>
            <person name="Reenan R."/>
            <person name="Reily A."/>
            <person name="Remington K.A."/>
            <person name="Rieger T.T."/>
            <person name="Ritchie M.G."/>
            <person name="Robin C."/>
            <person name="Rogers Y.H."/>
            <person name="Rohde C."/>
            <person name="Rozas J."/>
            <person name="Rubenfield M.J."/>
            <person name="Ruiz A."/>
            <person name="Russo S."/>
            <person name="Salzberg S.L."/>
            <person name="Sanchez-Gracia A."/>
            <person name="Saranga D.J."/>
            <person name="Sato H."/>
            <person name="Schaeffer S.W."/>
            <person name="Schatz M.C."/>
            <person name="Schlenke T."/>
            <person name="Schwartz R."/>
            <person name="Segarra C."/>
            <person name="Singh R.S."/>
            <person name="Sirot L."/>
            <person name="Sirota M."/>
            <person name="Sisneros N.B."/>
            <person name="Smith C.D."/>
            <person name="Smith T.F."/>
            <person name="Spieth J."/>
            <person name="Stage D.E."/>
            <person name="Stark A."/>
            <person name="Stephan W."/>
            <person name="Strausberg R.L."/>
            <person name="Strempel S."/>
            <person name="Sturgill D."/>
            <person name="Sutton G."/>
            <person name="Sutton G.G."/>
            <person name="Tao W."/>
            <person name="Teichmann S."/>
            <person name="Tobari Y.N."/>
            <person name="Tomimura Y."/>
            <person name="Tsolas J.M."/>
            <person name="Valente V.L."/>
            <person name="Venter E."/>
            <person name="Venter J.C."/>
            <person name="Vicario S."/>
            <person name="Vieira F.G."/>
            <person name="Vilella A.J."/>
            <person name="Villasante A."/>
            <person name="Walenz B."/>
            <person name="Wang J."/>
            <person name="Wasserman M."/>
            <person name="Watts T."/>
            <person name="Wilson D."/>
            <person name="Wilson R.K."/>
            <person name="Wing R.A."/>
            <person name="Wolfner M.F."/>
            <person name="Wong A."/>
            <person name="Wong G.K."/>
            <person name="Wu C.I."/>
            <person name="Wu G."/>
            <person name="Yamamoto D."/>
            <person name="Yang H.P."/>
            <person name="Yang S.P."/>
            <person name="Yorke J.A."/>
            <person name="Yoshida K."/>
            <person name="Zdobnov E."/>
            <person name="Zhang P."/>
            <person name="Zhang Y."/>
            <person name="Zimin A.V."/>
            <person name="Baldwin J."/>
            <person name="Abdouelleil A."/>
            <person name="Abdulkadir J."/>
            <person name="Abebe A."/>
            <person name="Abera B."/>
            <person name="Abreu J."/>
            <person name="Acer S.C."/>
            <person name="Aftuck L."/>
            <person name="Alexander A."/>
            <person name="An P."/>
            <person name="Anderson E."/>
            <person name="Anderson S."/>
            <person name="Arachi H."/>
            <person name="Azer M."/>
            <person name="Bachantsang P."/>
            <person name="Barry A."/>
            <person name="Bayul T."/>
            <person name="Berlin A."/>
            <person name="Bessette D."/>
            <person name="Bloom T."/>
            <person name="Blye J."/>
            <person name="Boguslavskiy L."/>
            <person name="Bonnet C."/>
            <person name="Boukhgalter B."/>
            <person name="Bourzgui I."/>
            <person name="Brown A."/>
            <person name="Cahill P."/>
            <person name="Channer S."/>
            <person name="Cheshatsang Y."/>
            <person name="Chuda L."/>
            <person name="Citroen M."/>
            <person name="Collymore A."/>
            <person name="Cooke P."/>
            <person name="Costello M."/>
            <person name="D'Aco K."/>
            <person name="Daza R."/>
            <person name="De Haan G."/>
            <person name="DeGray S."/>
            <person name="DeMaso C."/>
            <person name="Dhargay N."/>
            <person name="Dooley K."/>
            <person name="Dooley E."/>
            <person name="Doricent M."/>
            <person name="Dorje P."/>
            <person name="Dorjee K."/>
            <person name="Dupes A."/>
            <person name="Elong R."/>
            <person name="Falk J."/>
            <person name="Farina A."/>
            <person name="Faro S."/>
            <person name="Ferguson D."/>
            <person name="Fisher S."/>
            <person name="Foley C.D."/>
            <person name="Franke A."/>
            <person name="Friedrich D."/>
            <person name="Gadbois L."/>
            <person name="Gearin G."/>
            <person name="Gearin C.R."/>
            <person name="Giannoukos G."/>
            <person name="Goode T."/>
            <person name="Graham J."/>
            <person name="Grandbois E."/>
            <person name="Grewal S."/>
            <person name="Gyaltsen K."/>
            <person name="Hafez N."/>
            <person name="Hagos B."/>
            <person name="Hall J."/>
            <person name="Henson C."/>
            <person name="Hollinger A."/>
            <person name="Honan T."/>
            <person name="Huard M.D."/>
            <person name="Hughes L."/>
            <person name="Hurhula B."/>
            <person name="Husby M.E."/>
            <person name="Kamat A."/>
            <person name="Kanga B."/>
            <person name="Kashin S."/>
            <person name="Khazanovich D."/>
            <person name="Kisner P."/>
            <person name="Lance K."/>
            <person name="Lara M."/>
            <person name="Lee W."/>
            <person name="Lennon N."/>
            <person name="Letendre F."/>
            <person name="LeVine R."/>
            <person name="Lipovsky A."/>
            <person name="Liu X."/>
            <person name="Liu J."/>
            <person name="Liu S."/>
            <person name="Lokyitsang T."/>
            <person name="Lokyitsang Y."/>
            <person name="Lubonja R."/>
            <person name="Lui A."/>
            <person name="MacDonald P."/>
            <person name="Magnisalis V."/>
            <person name="Maru K."/>
            <person name="Matthews C."/>
            <person name="McCusker W."/>
            <person name="McDonough S."/>
            <person name="Mehta T."/>
            <person name="Meldrim J."/>
            <person name="Meneus L."/>
            <person name="Mihai O."/>
            <person name="Mihalev A."/>
            <person name="Mihova T."/>
            <person name="Mittelman R."/>
            <person name="Mlenga V."/>
            <person name="Montmayeur A."/>
            <person name="Mulrain L."/>
            <person name="Navidi A."/>
            <person name="Naylor J."/>
            <person name="Negash T."/>
            <person name="Nguyen T."/>
            <person name="Nguyen N."/>
            <person name="Nicol R."/>
            <person name="Norbu C."/>
            <person name="Norbu N."/>
            <person name="Novod N."/>
            <person name="O'Neill B."/>
            <person name="Osman S."/>
            <person name="Markiewicz E."/>
            <person name="Oyono O.L."/>
            <person name="Patti C."/>
            <person name="Phunkhang P."/>
            <person name="Pierre F."/>
            <person name="Priest M."/>
            <person name="Raghuraman S."/>
            <person name="Rege F."/>
            <person name="Reyes R."/>
            <person name="Rise C."/>
            <person name="Rogov P."/>
            <person name="Ross K."/>
            <person name="Ryan E."/>
            <person name="Settipalli S."/>
            <person name="Shea T."/>
            <person name="Sherpa N."/>
            <person name="Shi L."/>
            <person name="Shih D."/>
            <person name="Sparrow T."/>
            <person name="Spaulding J."/>
            <person name="Stalker J."/>
            <person name="Stange-Thomann N."/>
            <person name="Stavropoulos S."/>
            <person name="Stone C."/>
            <person name="Strader C."/>
            <person name="Tesfaye S."/>
            <person name="Thomson T."/>
            <person name="Thoulutsang Y."/>
            <person name="Thoulutsang D."/>
            <person name="Topham K."/>
            <person name="Topping I."/>
            <person name="Tsamla T."/>
            <person name="Vassiliev H."/>
            <person name="Vo A."/>
            <person name="Wangchuk T."/>
            <person name="Wangdi T."/>
            <person name="Weiand M."/>
            <person name="Wilkinson J."/>
            <person name="Wilson A."/>
            <person name="Yadav S."/>
            <person name="Young G."/>
            <person name="Yu Q."/>
            <person name="Zembek L."/>
            <person name="Zhong D."/>
            <person name="Zimmer A."/>
            <person name="Zwirko Z."/>
            <person name="Jaffe D.B."/>
            <person name="Alvarez P."/>
            <person name="Brockman W."/>
            <person name="Butler J."/>
            <person name="Chin C."/>
            <person name="Gnerre S."/>
            <person name="Grabherr M."/>
            <person name="Kleber M."/>
            <person name="Mauceli E."/>
            <person name="MacCallum I."/>
        </authorList>
    </citation>
    <scope>NUCLEOTIDE SEQUENCE [LARGE SCALE GENOMIC DNA]</scope>
    <source>
        <strain evidence="13">white501</strain>
    </source>
</reference>
<dbReference type="PRINTS" id="PR00722">
    <property type="entry name" value="CHYMOTRYPSIN"/>
</dbReference>
<dbReference type="InterPro" id="IPR001314">
    <property type="entry name" value="Peptidase_S1A"/>
</dbReference>
<comment type="subcellular location">
    <subcellularLocation>
        <location evidence="1">Secreted</location>
    </subcellularLocation>
</comment>
<evidence type="ECO:0000313" key="13">
    <source>
        <dbReference type="Proteomes" id="UP000000304"/>
    </source>
</evidence>
<evidence type="ECO:0000256" key="9">
    <source>
        <dbReference type="ARBA" id="ARBA00024195"/>
    </source>
</evidence>
<comment type="similarity">
    <text evidence="9">Belongs to the peptidase S1 family. CLIP subfamily.</text>
</comment>
<protein>
    <submittedName>
        <fullName evidence="12">GD25055</fullName>
    </submittedName>
</protein>
<evidence type="ECO:0000256" key="6">
    <source>
        <dbReference type="ARBA" id="ARBA00022825"/>
    </source>
</evidence>
<dbReference type="PROSITE" id="PS50240">
    <property type="entry name" value="TRYPSIN_DOM"/>
    <property type="match status" value="1"/>
</dbReference>
<dbReference type="OMA" id="LEHARCK"/>
<keyword evidence="3" id="KW-0645">Protease</keyword>
<sequence length="269" mass="29180">MNVFLVAACLLLGLLLGGGSAYLLEENCGAGASMTRVRRVVGGHDAESLAHPWMVMVHTDSRFACGGSLITSRFVLTASSCSTLPIKKVLLGGHDRDLPATFLEVSIDRNISHPQFDPLNPFKHDIALLRMAHEVIFSDRIRPICLSINQPLEKVQFYTLTGWGRTADGKPSRILQETTLSALEHARCKSKFDVQVDQSQFCTTGVDGEACSGDSGGPLSAELLFGFKKRAFLLGLVSYGDASCRSFGVATNVTHYVDWIKATIDENSS</sequence>
<feature type="chain" id="PRO_5002820469" evidence="10">
    <location>
        <begin position="22"/>
        <end position="269"/>
    </location>
</feature>
<dbReference type="SUPFAM" id="SSF50494">
    <property type="entry name" value="Trypsin-like serine proteases"/>
    <property type="match status" value="1"/>
</dbReference>
<dbReference type="Proteomes" id="UP000000304">
    <property type="component" value="Chromosome 2R"/>
</dbReference>
<name>B4QIN3_DROSI</name>
<dbReference type="InterPro" id="IPR051487">
    <property type="entry name" value="Ser/Thr_Proteases_Immune/Dev"/>
</dbReference>
<dbReference type="HOGENOM" id="CLU_006842_0_3_1"/>
<keyword evidence="7" id="KW-0865">Zymogen</keyword>
<dbReference type="AlphaFoldDB" id="B4QIN3"/>
<dbReference type="InterPro" id="IPR009003">
    <property type="entry name" value="Peptidase_S1_PA"/>
</dbReference>
<dbReference type="STRING" id="7240.B4QIN3"/>
<evidence type="ECO:0000259" key="11">
    <source>
        <dbReference type="PROSITE" id="PS50240"/>
    </source>
</evidence>
<evidence type="ECO:0000256" key="5">
    <source>
        <dbReference type="ARBA" id="ARBA00022801"/>
    </source>
</evidence>
<evidence type="ECO:0000313" key="12">
    <source>
        <dbReference type="EMBL" id="EDX08361.1"/>
    </source>
</evidence>
<keyword evidence="8" id="KW-1015">Disulfide bond</keyword>
<evidence type="ECO:0000256" key="2">
    <source>
        <dbReference type="ARBA" id="ARBA00022525"/>
    </source>
</evidence>
<dbReference type="GO" id="GO:0005576">
    <property type="term" value="C:extracellular region"/>
    <property type="evidence" value="ECO:0007669"/>
    <property type="project" value="UniProtKB-SubCell"/>
</dbReference>
<dbReference type="Bgee" id="FBgn0196367">
    <property type="expression patterns" value="Expressed in female reproductive system and 3 other cell types or tissues"/>
</dbReference>
<dbReference type="Pfam" id="PF00089">
    <property type="entry name" value="Trypsin"/>
    <property type="match status" value="1"/>
</dbReference>
<dbReference type="GO" id="GO:0004252">
    <property type="term" value="F:serine-type endopeptidase activity"/>
    <property type="evidence" value="ECO:0007669"/>
    <property type="project" value="InterPro"/>
</dbReference>
<gene>
    <name evidence="12" type="primary">Dsim\GD25055</name>
    <name evidence="12" type="ORF">Dsim_GD25055</name>
</gene>
<dbReference type="InterPro" id="IPR043504">
    <property type="entry name" value="Peptidase_S1_PA_chymotrypsin"/>
</dbReference>
<feature type="domain" description="Peptidase S1" evidence="11">
    <location>
        <begin position="40"/>
        <end position="265"/>
    </location>
</feature>
<evidence type="ECO:0000256" key="10">
    <source>
        <dbReference type="SAM" id="SignalP"/>
    </source>
</evidence>
<evidence type="ECO:0000256" key="4">
    <source>
        <dbReference type="ARBA" id="ARBA00022729"/>
    </source>
</evidence>
<dbReference type="OrthoDB" id="8250810at2759"/>
<feature type="signal peptide" evidence="10">
    <location>
        <begin position="1"/>
        <end position="21"/>
    </location>
</feature>
<accession>B4QIN3</accession>
<dbReference type="PANTHER" id="PTHR24256">
    <property type="entry name" value="TRYPTASE-RELATED"/>
    <property type="match status" value="1"/>
</dbReference>
<dbReference type="EMBL" id="CM000362">
    <property type="protein sequence ID" value="EDX08361.1"/>
    <property type="molecule type" value="Genomic_DNA"/>
</dbReference>
<evidence type="ECO:0000256" key="7">
    <source>
        <dbReference type="ARBA" id="ARBA00023145"/>
    </source>
</evidence>
<evidence type="ECO:0000256" key="1">
    <source>
        <dbReference type="ARBA" id="ARBA00004613"/>
    </source>
</evidence>
<evidence type="ECO:0000256" key="3">
    <source>
        <dbReference type="ARBA" id="ARBA00022670"/>
    </source>
</evidence>
<dbReference type="GO" id="GO:0006508">
    <property type="term" value="P:proteolysis"/>
    <property type="evidence" value="ECO:0007669"/>
    <property type="project" value="UniProtKB-KW"/>
</dbReference>
<keyword evidence="4 10" id="KW-0732">Signal</keyword>
<organism evidence="12 13">
    <name type="scientific">Drosophila simulans</name>
    <name type="common">Fruit fly</name>
    <dbReference type="NCBI Taxonomy" id="7240"/>
    <lineage>
        <taxon>Eukaryota</taxon>
        <taxon>Metazoa</taxon>
        <taxon>Ecdysozoa</taxon>
        <taxon>Arthropoda</taxon>
        <taxon>Hexapoda</taxon>
        <taxon>Insecta</taxon>
        <taxon>Pterygota</taxon>
        <taxon>Neoptera</taxon>
        <taxon>Endopterygota</taxon>
        <taxon>Diptera</taxon>
        <taxon>Brachycera</taxon>
        <taxon>Muscomorpha</taxon>
        <taxon>Ephydroidea</taxon>
        <taxon>Drosophilidae</taxon>
        <taxon>Drosophila</taxon>
        <taxon>Sophophora</taxon>
    </lineage>
</organism>
<evidence type="ECO:0000256" key="8">
    <source>
        <dbReference type="ARBA" id="ARBA00023157"/>
    </source>
</evidence>
<keyword evidence="5" id="KW-0378">Hydrolase</keyword>
<dbReference type="FunFam" id="2.40.10.10:FF:000146">
    <property type="entry name" value="Serine protease 53"/>
    <property type="match status" value="1"/>
</dbReference>
<keyword evidence="6" id="KW-0720">Serine protease</keyword>
<proteinExistence type="inferred from homology"/>
<dbReference type="Gene3D" id="2.40.10.10">
    <property type="entry name" value="Trypsin-like serine proteases"/>
    <property type="match status" value="2"/>
</dbReference>
<dbReference type="PhylomeDB" id="B4QIN3"/>